<sequence>MTAWTARIIAVTGTLTTDQTETIAAGLPPGATAQQLGDTDRTILSFEIADADNLVEATSDAYALARAVLKSTLGTADLVGARIDTTADYWEELMHPQEPDLIGISEVAEMLGVSRQRAEKMASGGQNSRFPKALRSEGRAKLYHRVAVERFVNSWTPGKPGRPKRADA</sequence>
<name>A0A3N1CMR5_9ACTN</name>
<dbReference type="EMBL" id="RJKE01000001">
    <property type="protein sequence ID" value="ROO82607.1"/>
    <property type="molecule type" value="Genomic_DNA"/>
</dbReference>
<proteinExistence type="predicted"/>
<evidence type="ECO:0008006" key="3">
    <source>
        <dbReference type="Google" id="ProtNLM"/>
    </source>
</evidence>
<dbReference type="AlphaFoldDB" id="A0A3N1CMR5"/>
<keyword evidence="2" id="KW-1185">Reference proteome</keyword>
<evidence type="ECO:0000313" key="1">
    <source>
        <dbReference type="EMBL" id="ROO82607.1"/>
    </source>
</evidence>
<reference evidence="1 2" key="1">
    <citation type="submission" date="2018-11" db="EMBL/GenBank/DDBJ databases">
        <title>Sequencing the genomes of 1000 actinobacteria strains.</title>
        <authorList>
            <person name="Klenk H.-P."/>
        </authorList>
    </citation>
    <scope>NUCLEOTIDE SEQUENCE [LARGE SCALE GENOMIC DNA]</scope>
    <source>
        <strain evidence="1 2">DSM 44254</strain>
    </source>
</reference>
<evidence type="ECO:0000313" key="2">
    <source>
        <dbReference type="Proteomes" id="UP000272400"/>
    </source>
</evidence>
<accession>A0A3N1CMR5</accession>
<gene>
    <name evidence="1" type="ORF">EDD29_0088</name>
</gene>
<protein>
    <recommendedName>
        <fullName evidence="3">Helix-turn-helix protein</fullName>
    </recommendedName>
</protein>
<dbReference type="OrthoDB" id="4740329at2"/>
<dbReference type="Proteomes" id="UP000272400">
    <property type="component" value="Unassembled WGS sequence"/>
</dbReference>
<dbReference type="RefSeq" id="WP_123661615.1">
    <property type="nucleotide sequence ID" value="NZ_RJKE01000001.1"/>
</dbReference>
<organism evidence="1 2">
    <name type="scientific">Actinocorallia herbida</name>
    <dbReference type="NCBI Taxonomy" id="58109"/>
    <lineage>
        <taxon>Bacteria</taxon>
        <taxon>Bacillati</taxon>
        <taxon>Actinomycetota</taxon>
        <taxon>Actinomycetes</taxon>
        <taxon>Streptosporangiales</taxon>
        <taxon>Thermomonosporaceae</taxon>
        <taxon>Actinocorallia</taxon>
    </lineage>
</organism>
<comment type="caution">
    <text evidence="1">The sequence shown here is derived from an EMBL/GenBank/DDBJ whole genome shotgun (WGS) entry which is preliminary data.</text>
</comment>